<keyword evidence="2" id="KW-1185">Reference proteome</keyword>
<dbReference type="AlphaFoldDB" id="A0A183P194"/>
<dbReference type="Proteomes" id="UP000269396">
    <property type="component" value="Unassembled WGS sequence"/>
</dbReference>
<organism evidence="1 2">
    <name type="scientific">Schistosoma mattheei</name>
    <dbReference type="NCBI Taxonomy" id="31246"/>
    <lineage>
        <taxon>Eukaryota</taxon>
        <taxon>Metazoa</taxon>
        <taxon>Spiralia</taxon>
        <taxon>Lophotrochozoa</taxon>
        <taxon>Platyhelminthes</taxon>
        <taxon>Trematoda</taxon>
        <taxon>Digenea</taxon>
        <taxon>Strigeidida</taxon>
        <taxon>Schistosomatoidea</taxon>
        <taxon>Schistosomatidae</taxon>
        <taxon>Schistosoma</taxon>
    </lineage>
</organism>
<accession>A0A183P194</accession>
<dbReference type="EMBL" id="UZAL01028708">
    <property type="protein sequence ID" value="VDP43134.1"/>
    <property type="molecule type" value="Genomic_DNA"/>
</dbReference>
<proteinExistence type="predicted"/>
<reference evidence="1 2" key="1">
    <citation type="submission" date="2018-11" db="EMBL/GenBank/DDBJ databases">
        <authorList>
            <consortium name="Pathogen Informatics"/>
        </authorList>
    </citation>
    <scope>NUCLEOTIDE SEQUENCE [LARGE SCALE GENOMIC DNA]</scope>
    <source>
        <strain>Denwood</strain>
        <strain evidence="2">Zambia</strain>
    </source>
</reference>
<evidence type="ECO:0000313" key="2">
    <source>
        <dbReference type="Proteomes" id="UP000269396"/>
    </source>
</evidence>
<gene>
    <name evidence="1" type="ORF">SMTD_LOCUS8130</name>
</gene>
<sequence length="33" mass="4026">MSKFEFCINFTYFIFKIIYLIKYISLNCHIANS</sequence>
<name>A0A183P194_9TREM</name>
<protein>
    <submittedName>
        <fullName evidence="1">Uncharacterized protein</fullName>
    </submittedName>
</protein>
<evidence type="ECO:0000313" key="1">
    <source>
        <dbReference type="EMBL" id="VDP43134.1"/>
    </source>
</evidence>